<dbReference type="RefSeq" id="WP_118885898.1">
    <property type="nucleotide sequence ID" value="NZ_CP032100.1"/>
</dbReference>
<sequence length="146" mass="15358">MSLAISGQGATISVSVDGTTFIEVGEVKTFGGIGGGTPSVKDVTHLKSKGKEKKVGLKDEGQVTFSGNYIEDDPGQGMLENARGETISLTMKVELDNKKTPEGKGTTWVFEVFVLTFKSDGIGVDETLIFDSSCEITGSVTKTKAS</sequence>
<keyword evidence="2" id="KW-1185">Reference proteome</keyword>
<dbReference type="KEGG" id="asui:ASUIS_0851"/>
<accession>A0AAD0SX07</accession>
<dbReference type="Gene3D" id="4.10.410.40">
    <property type="match status" value="1"/>
</dbReference>
<evidence type="ECO:0000313" key="1">
    <source>
        <dbReference type="EMBL" id="AXX89342.1"/>
    </source>
</evidence>
<evidence type="ECO:0008006" key="3">
    <source>
        <dbReference type="Google" id="ProtNLM"/>
    </source>
</evidence>
<name>A0AAD0SX07_9BACT</name>
<dbReference type="AlphaFoldDB" id="A0AAD0SX07"/>
<dbReference type="Proteomes" id="UP000263040">
    <property type="component" value="Chromosome"/>
</dbReference>
<gene>
    <name evidence="1" type="ORF">ASUIS_0851</name>
</gene>
<reference evidence="1 2" key="1">
    <citation type="submission" date="2018-08" db="EMBL/GenBank/DDBJ databases">
        <title>Complete genome of the Arcobacter suis type strain LMG 26152.</title>
        <authorList>
            <person name="Miller W.G."/>
            <person name="Yee E."/>
            <person name="Bono J.L."/>
        </authorList>
    </citation>
    <scope>NUCLEOTIDE SEQUENCE [LARGE SCALE GENOMIC DNA]</scope>
    <source>
        <strain evidence="1 2">CECT 7833</strain>
    </source>
</reference>
<dbReference type="EMBL" id="CP032100">
    <property type="protein sequence ID" value="AXX89342.1"/>
    <property type="molecule type" value="Genomic_DNA"/>
</dbReference>
<organism evidence="1 2">
    <name type="scientific">Arcobacter suis CECT 7833</name>
    <dbReference type="NCBI Taxonomy" id="663365"/>
    <lineage>
        <taxon>Bacteria</taxon>
        <taxon>Pseudomonadati</taxon>
        <taxon>Campylobacterota</taxon>
        <taxon>Epsilonproteobacteria</taxon>
        <taxon>Campylobacterales</taxon>
        <taxon>Arcobacteraceae</taxon>
        <taxon>Arcobacter</taxon>
    </lineage>
</organism>
<protein>
    <recommendedName>
        <fullName evidence="3">Phage tail tube protein</fullName>
    </recommendedName>
</protein>
<proteinExistence type="predicted"/>
<evidence type="ECO:0000313" key="2">
    <source>
        <dbReference type="Proteomes" id="UP000263040"/>
    </source>
</evidence>